<organism evidence="2 3">
    <name type="scientific">Pseudoalteromonas haloplanktis</name>
    <name type="common">Alteromonas haloplanktis</name>
    <dbReference type="NCBI Taxonomy" id="228"/>
    <lineage>
        <taxon>Bacteria</taxon>
        <taxon>Pseudomonadati</taxon>
        <taxon>Pseudomonadota</taxon>
        <taxon>Gammaproteobacteria</taxon>
        <taxon>Alteromonadales</taxon>
        <taxon>Pseudoalteromonadaceae</taxon>
        <taxon>Pseudoalteromonas</taxon>
    </lineage>
</organism>
<keyword evidence="1" id="KW-1133">Transmembrane helix</keyword>
<dbReference type="Proteomes" id="UP001226574">
    <property type="component" value="Unassembled WGS sequence"/>
</dbReference>
<feature type="transmembrane region" description="Helical" evidence="1">
    <location>
        <begin position="133"/>
        <end position="153"/>
    </location>
</feature>
<evidence type="ECO:0000313" key="2">
    <source>
        <dbReference type="EMBL" id="MDQ9092125.1"/>
    </source>
</evidence>
<accession>A0ABU1BCN0</accession>
<evidence type="ECO:0000313" key="3">
    <source>
        <dbReference type="Proteomes" id="UP001226574"/>
    </source>
</evidence>
<feature type="transmembrane region" description="Helical" evidence="1">
    <location>
        <begin position="242"/>
        <end position="261"/>
    </location>
</feature>
<keyword evidence="1" id="KW-0812">Transmembrane</keyword>
<keyword evidence="1" id="KW-0472">Membrane</keyword>
<feature type="transmembrane region" description="Helical" evidence="1">
    <location>
        <begin position="89"/>
        <end position="113"/>
    </location>
</feature>
<evidence type="ECO:0000256" key="1">
    <source>
        <dbReference type="SAM" id="Phobius"/>
    </source>
</evidence>
<sequence length="275" mass="31335">MNWNQLGYLCRLFLPSSNLTSAQKAQLSSARHLRIYKCGQPDSSLATQLSAHIINSSTEHEQQKLALCYEQLPSTIDYRGFEYKNKVSYLAVVFAIFIAINVIYQLYVIPTFVVVFNDYQVQLNSSFSYVTQFWYVFVLLLGCLFITTWLSAIRLSQISNLLKADNSPSIFDFIIPQKIKRQHIALIAILEFPIKGLKENSDIPELDHLHSCQLHGLDISKEFAFLVKQKALELKQDANAHLNKLISVLTIVMVLVIALFLKDAYQPIFALGEIL</sequence>
<dbReference type="EMBL" id="JAVIFY010000007">
    <property type="protein sequence ID" value="MDQ9092125.1"/>
    <property type="molecule type" value="Genomic_DNA"/>
</dbReference>
<dbReference type="RefSeq" id="WP_244390015.1">
    <property type="nucleotide sequence ID" value="NZ_JAVIFY010000007.1"/>
</dbReference>
<protein>
    <submittedName>
        <fullName evidence="2">Uncharacterized protein</fullName>
    </submittedName>
</protein>
<name>A0ABU1BCN0_PSEHA</name>
<keyword evidence="3" id="KW-1185">Reference proteome</keyword>
<comment type="caution">
    <text evidence="2">The sequence shown here is derived from an EMBL/GenBank/DDBJ whole genome shotgun (WGS) entry which is preliminary data.</text>
</comment>
<reference evidence="2 3" key="1">
    <citation type="submission" date="2023-08" db="EMBL/GenBank/DDBJ databases">
        <title>Pseudoalteromonas haloplanktis LL1 genome.</title>
        <authorList>
            <person name="Wu S."/>
        </authorList>
    </citation>
    <scope>NUCLEOTIDE SEQUENCE [LARGE SCALE GENOMIC DNA]</scope>
    <source>
        <strain evidence="2 3">LL1</strain>
    </source>
</reference>
<proteinExistence type="predicted"/>
<gene>
    <name evidence="2" type="ORF">RC083_11055</name>
</gene>